<dbReference type="InterPro" id="IPR011663">
    <property type="entry name" value="UTRA"/>
</dbReference>
<evidence type="ECO:0000256" key="3">
    <source>
        <dbReference type="ARBA" id="ARBA00023125"/>
    </source>
</evidence>
<dbReference type="PRINTS" id="PR00035">
    <property type="entry name" value="HTHGNTR"/>
</dbReference>
<dbReference type="SUPFAM" id="SSF46785">
    <property type="entry name" value="Winged helix' DNA-binding domain"/>
    <property type="match status" value="1"/>
</dbReference>
<dbReference type="SMR" id="A0A063XIC3"/>
<dbReference type="PROSITE" id="PS50949">
    <property type="entry name" value="HTH_GNTR"/>
    <property type="match status" value="1"/>
</dbReference>
<evidence type="ECO:0000256" key="5">
    <source>
        <dbReference type="NCBIfam" id="TIGR02404"/>
    </source>
</evidence>
<evidence type="ECO:0000256" key="2">
    <source>
        <dbReference type="ARBA" id="ARBA00023015"/>
    </source>
</evidence>
<reference evidence="7 10" key="1">
    <citation type="submission" date="2015-09" db="EMBL/GenBank/DDBJ databases">
        <title>Spore heat resistance.</title>
        <authorList>
            <person name="Boekhorst J."/>
            <person name="Berendsen E.M."/>
            <person name="Wells-Bennik M.H."/>
            <person name="Kuipers O.P."/>
        </authorList>
    </citation>
    <scope>NUCLEOTIDE SEQUENCE [LARGE SCALE GENOMIC DNA]</scope>
    <source>
        <strain evidence="7 10">B4122</strain>
    </source>
</reference>
<dbReference type="Proteomes" id="UP000076442">
    <property type="component" value="Unassembled WGS sequence"/>
</dbReference>
<keyword evidence="4" id="KW-0804">Transcription</keyword>
<dbReference type="InterPro" id="IPR050679">
    <property type="entry name" value="Bact_HTH_transcr_reg"/>
</dbReference>
<dbReference type="PANTHER" id="PTHR44846">
    <property type="entry name" value="MANNOSYL-D-GLYCERATE TRANSPORT/METABOLISM SYSTEM REPRESSOR MNGR-RELATED"/>
    <property type="match status" value="1"/>
</dbReference>
<evidence type="ECO:0000313" key="10">
    <source>
        <dbReference type="Proteomes" id="UP000076442"/>
    </source>
</evidence>
<dbReference type="NCBIfam" id="TIGR02404">
    <property type="entry name" value="trehalos_R_Bsub"/>
    <property type="match status" value="1"/>
</dbReference>
<dbReference type="OMA" id="VRNYVYL"/>
<dbReference type="CDD" id="cd07377">
    <property type="entry name" value="WHTH_GntR"/>
    <property type="match status" value="1"/>
</dbReference>
<dbReference type="Proteomes" id="UP001229422">
    <property type="component" value="Chromosome"/>
</dbReference>
<dbReference type="Proteomes" id="UP000665181">
    <property type="component" value="Unassembled WGS sequence"/>
</dbReference>
<evidence type="ECO:0000313" key="9">
    <source>
        <dbReference type="EMBL" id="WHM20455.1"/>
    </source>
</evidence>
<dbReference type="FunFam" id="3.40.1410.10:FF:000008">
    <property type="entry name" value="Transcriptional regulator, GntR family"/>
    <property type="match status" value="1"/>
</dbReference>
<reference evidence="8" key="2">
    <citation type="submission" date="2021-03" db="EMBL/GenBank/DDBJ databases">
        <title>Isolation of Bacillus subtilis from fermented food sample.</title>
        <authorList>
            <person name="Lakshmanan V."/>
            <person name="Athira K."/>
            <person name="Rajagopal K."/>
        </authorList>
    </citation>
    <scope>NUCLEOTIDE SEQUENCE</scope>
    <source>
        <strain evidence="8">S1</strain>
    </source>
</reference>
<accession>A0A063XIC3</accession>
<dbReference type="InterPro" id="IPR036388">
    <property type="entry name" value="WH-like_DNA-bd_sf"/>
</dbReference>
<evidence type="ECO:0000313" key="7">
    <source>
        <dbReference type="EMBL" id="KZD90895.1"/>
    </source>
</evidence>
<dbReference type="EMBL" id="JAGFPW010000016">
    <property type="protein sequence ID" value="MBO3795809.1"/>
    <property type="molecule type" value="Genomic_DNA"/>
</dbReference>
<evidence type="ECO:0000313" key="11">
    <source>
        <dbReference type="Proteomes" id="UP000665181"/>
    </source>
</evidence>
<keyword evidence="2" id="KW-0805">Transcription regulation</keyword>
<dbReference type="InterPro" id="IPR028978">
    <property type="entry name" value="Chorismate_lyase_/UTRA_dom_sf"/>
</dbReference>
<dbReference type="InterPro" id="IPR036390">
    <property type="entry name" value="WH_DNA-bd_sf"/>
</dbReference>
<name>A0A063XIC3_BACIU</name>
<dbReference type="EMBL" id="CP125292">
    <property type="protein sequence ID" value="WHM20455.1"/>
    <property type="molecule type" value="Genomic_DNA"/>
</dbReference>
<keyword evidence="3" id="KW-0238">DNA-binding</keyword>
<dbReference type="GO" id="GO:0003700">
    <property type="term" value="F:DNA-binding transcription factor activity"/>
    <property type="evidence" value="ECO:0007669"/>
    <property type="project" value="UniProtKB-UniRule"/>
</dbReference>
<evidence type="ECO:0000256" key="4">
    <source>
        <dbReference type="ARBA" id="ARBA00023163"/>
    </source>
</evidence>
<dbReference type="PANTHER" id="PTHR44846:SF12">
    <property type="entry name" value="HTH-TYPE TRANSCRIPTIONAL REGULATOR TRER"/>
    <property type="match status" value="1"/>
</dbReference>
<dbReference type="Pfam" id="PF00392">
    <property type="entry name" value="GntR"/>
    <property type="match status" value="1"/>
</dbReference>
<dbReference type="Gene3D" id="1.10.10.10">
    <property type="entry name" value="Winged helix-like DNA-binding domain superfamily/Winged helix DNA-binding domain"/>
    <property type="match status" value="1"/>
</dbReference>
<dbReference type="SMART" id="SM00866">
    <property type="entry name" value="UTRA"/>
    <property type="match status" value="1"/>
</dbReference>
<proteinExistence type="predicted"/>
<protein>
    <recommendedName>
        <fullName evidence="5">Trehalose operon repressor</fullName>
    </recommendedName>
</protein>
<dbReference type="InterPro" id="IPR000524">
    <property type="entry name" value="Tscrpt_reg_HTH_GntR"/>
</dbReference>
<gene>
    <name evidence="8" type="primary">treR</name>
    <name evidence="7" type="ORF">B4122_2974</name>
    <name evidence="8" type="ORF">J5227_16205</name>
    <name evidence="9" type="ORF">QL281_16725</name>
</gene>
<evidence type="ECO:0000313" key="8">
    <source>
        <dbReference type="EMBL" id="MBO3795809.1"/>
    </source>
</evidence>
<dbReference type="AlphaFoldDB" id="A0A063XIC3"/>
<dbReference type="Gene3D" id="3.40.1410.10">
    <property type="entry name" value="Chorismate lyase-like"/>
    <property type="match status" value="1"/>
</dbReference>
<evidence type="ECO:0000259" key="6">
    <source>
        <dbReference type="PROSITE" id="PS50949"/>
    </source>
</evidence>
<keyword evidence="1" id="KW-0678">Repressor</keyword>
<dbReference type="GO" id="GO:0045892">
    <property type="term" value="P:negative regulation of DNA-templated transcription"/>
    <property type="evidence" value="ECO:0007669"/>
    <property type="project" value="TreeGrafter"/>
</dbReference>
<dbReference type="InterPro" id="IPR012770">
    <property type="entry name" value="TreR"/>
</dbReference>
<reference evidence="9" key="3">
    <citation type="submission" date="2023-05" db="EMBL/GenBank/DDBJ databases">
        <title>Complete genome sequence of Bacillus subtilis SRCM117797 isolated from Soybean paste.</title>
        <authorList>
            <person name="Abraha H.B."/>
            <person name="Kim K.-P."/>
            <person name="Ryu M.-S."/>
            <person name="Jeong D.-Y."/>
        </authorList>
    </citation>
    <scope>NUCLEOTIDE SEQUENCE</scope>
    <source>
        <strain evidence="9">SRCM117797</strain>
    </source>
</reference>
<evidence type="ECO:0000256" key="1">
    <source>
        <dbReference type="ARBA" id="ARBA00022491"/>
    </source>
</evidence>
<dbReference type="SMART" id="SM00345">
    <property type="entry name" value="HTH_GNTR"/>
    <property type="match status" value="1"/>
</dbReference>
<organism evidence="8 11">
    <name type="scientific">Bacillus subtilis</name>
    <dbReference type="NCBI Taxonomy" id="1423"/>
    <lineage>
        <taxon>Bacteria</taxon>
        <taxon>Bacillati</taxon>
        <taxon>Bacillota</taxon>
        <taxon>Bacilli</taxon>
        <taxon>Bacillales</taxon>
        <taxon>Bacillaceae</taxon>
        <taxon>Bacillus</taxon>
    </lineage>
</organism>
<feature type="domain" description="HTH gntR-type" evidence="6">
    <location>
        <begin position="3"/>
        <end position="71"/>
    </location>
</feature>
<dbReference type="SUPFAM" id="SSF64288">
    <property type="entry name" value="Chorismate lyase-like"/>
    <property type="match status" value="1"/>
</dbReference>
<dbReference type="RefSeq" id="WP_003233679.1">
    <property type="nucleotide sequence ID" value="NZ_AP024621.1"/>
</dbReference>
<dbReference type="GO" id="GO:0003677">
    <property type="term" value="F:DNA binding"/>
    <property type="evidence" value="ECO:0007669"/>
    <property type="project" value="UniProtKB-UniRule"/>
</dbReference>
<dbReference type="Pfam" id="PF07702">
    <property type="entry name" value="UTRA"/>
    <property type="match status" value="1"/>
</dbReference>
<dbReference type="EMBL" id="LJZV01000014">
    <property type="protein sequence ID" value="KZD90895.1"/>
    <property type="molecule type" value="Genomic_DNA"/>
</dbReference>
<sequence>MKVNKFITIYKDIAQQIEGGRWKAEEILPSEHELTAQYGTSRETVRKALHMLAQNGYIQKIRGKGSVVLNREKMQFPVSGLVSFKELAQTLGKETKTTVHKFGLEPPSELIQKQLRANLDDDIWEVIRSRKIDGEHVILDKDYFFRKHVPHLTKEICENSIYEYIEGELGLSISYAQKEIVAEPCTDEDRELLDLRGYDHMVVVRNYVFLEDTSLFQYTESRHRLDKFRFVDFARRGK</sequence>